<feature type="compositionally biased region" description="Polar residues" evidence="1">
    <location>
        <begin position="423"/>
        <end position="442"/>
    </location>
</feature>
<gene>
    <name evidence="3" type="ORF">ABVK50_08805</name>
</gene>
<dbReference type="Pfam" id="PF13400">
    <property type="entry name" value="Tad"/>
    <property type="match status" value="1"/>
</dbReference>
<evidence type="ECO:0000259" key="2">
    <source>
        <dbReference type="Pfam" id="PF13400"/>
    </source>
</evidence>
<organism evidence="3">
    <name type="scientific">Mesorhizobium sp. WSM2240</name>
    <dbReference type="NCBI Taxonomy" id="3228851"/>
    <lineage>
        <taxon>Bacteria</taxon>
        <taxon>Pseudomonadati</taxon>
        <taxon>Pseudomonadota</taxon>
        <taxon>Alphaproteobacteria</taxon>
        <taxon>Hyphomicrobiales</taxon>
        <taxon>Phyllobacteriaceae</taxon>
        <taxon>Mesorhizobium</taxon>
    </lineage>
</organism>
<accession>A0AAU8CWJ1</accession>
<name>A0AAU8CWJ1_9HYPH</name>
<protein>
    <submittedName>
        <fullName evidence="3">Pilus assembly protein TadG-related protein</fullName>
    </submittedName>
</protein>
<sequence length="661" mass="71861">MLRRFARDQRGNFAMMMVIATVPILGGLALAVDYSELSRQRQIVLNALDAAAVATGAHIISGSVSSADPVAYETAIKKYAQDFFVANLGPVKPTNTTLSVGLPNNNAGGGTLKLTAGLKYEPYFLPAFTELIGQPRDQSTVNVAAKSEVRLKNTLEVALVLDNSGSMAEYGSGTGQQRIVLLKAAAKQLVETMANQAAMMKQVPKPVQFGLVPFAASVNIAPDNDAEPWMDTKGISPVHHENFDWSTMTAARDPNKYAEKVGDVWYKRGVGWGETKDQPLTRFSLYADIIAETGREEVPGSRHCVKWWSNGTCRQYSWDYTYITSQFASWQGCIEARPAPYNNNDATPTSSNPATLFVPMFAPDEPKHLWRDLDRDGVADLNADDFYYSNNWWTDWADTAYTTAGAVSRLTDMRKYFRVKPFGSTNPDSGDGPNSSCTTNPITPLHDVTTAEGKKVILGAIDSMKPGGNTNVPEGTAWGWRVVSHGAPFTEGRPEIEKGNDKVIIVLTDGANTYGDLSDNSGYDLARLRSTYAAYGYTGKGYNGTGITRMFMDTSGNVGKSTYTSTNYQAAMDEQLQMVCANAKAPDQGNIIVVTVSLDLSTSVASEKKAIEALTKCASDSRFKKNADGTPKKLFYNATGSNLAEKFKEIADELSNLRIVG</sequence>
<proteinExistence type="predicted"/>
<dbReference type="EMBL" id="CP159253">
    <property type="protein sequence ID" value="XCG50554.1"/>
    <property type="molecule type" value="Genomic_DNA"/>
</dbReference>
<dbReference type="InterPro" id="IPR028087">
    <property type="entry name" value="Tad_N"/>
</dbReference>
<dbReference type="AlphaFoldDB" id="A0AAU8CWJ1"/>
<reference evidence="3" key="1">
    <citation type="submission" date="2024-06" db="EMBL/GenBank/DDBJ databases">
        <title>Mesorhizobium karijinii sp. nov., a symbiont of the iconic Swainsona formosa from arid Australia.</title>
        <authorList>
            <person name="Hill Y.J."/>
            <person name="Watkin E.L.J."/>
            <person name="O'Hara G.W."/>
            <person name="Terpolilli J."/>
            <person name="Tye M.L."/>
            <person name="Kohlmeier M.G."/>
        </authorList>
    </citation>
    <scope>NUCLEOTIDE SEQUENCE</scope>
    <source>
        <strain evidence="3">WSM2240</strain>
    </source>
</reference>
<feature type="region of interest" description="Disordered" evidence="1">
    <location>
        <begin position="423"/>
        <end position="445"/>
    </location>
</feature>
<dbReference type="Gene3D" id="3.40.50.410">
    <property type="entry name" value="von Willebrand factor, type A domain"/>
    <property type="match status" value="2"/>
</dbReference>
<evidence type="ECO:0000313" key="3">
    <source>
        <dbReference type="EMBL" id="XCG50554.1"/>
    </source>
</evidence>
<dbReference type="InterPro" id="IPR036465">
    <property type="entry name" value="vWFA_dom_sf"/>
</dbReference>
<dbReference type="RefSeq" id="WP_353641920.1">
    <property type="nucleotide sequence ID" value="NZ_CP159253.1"/>
</dbReference>
<evidence type="ECO:0000256" key="1">
    <source>
        <dbReference type="SAM" id="MobiDB-lite"/>
    </source>
</evidence>
<dbReference type="SUPFAM" id="SSF53300">
    <property type="entry name" value="vWA-like"/>
    <property type="match status" value="1"/>
</dbReference>
<feature type="domain" description="Putative Flp pilus-assembly TadG-like N-terminal" evidence="2">
    <location>
        <begin position="11"/>
        <end position="56"/>
    </location>
</feature>